<dbReference type="HOGENOM" id="CLU_2082265_0_0_11"/>
<dbReference type="AlphaFoldDB" id="C8XGA3"/>
<dbReference type="EMBL" id="CP001737">
    <property type="protein sequence ID" value="ACV80105.1"/>
    <property type="molecule type" value="Genomic_DNA"/>
</dbReference>
<accession>C8XGA3</accession>
<evidence type="ECO:0000256" key="1">
    <source>
        <dbReference type="SAM" id="MobiDB-lite"/>
    </source>
</evidence>
<reference evidence="3" key="1">
    <citation type="submission" date="2009-09" db="EMBL/GenBank/DDBJ databases">
        <title>The complete genome of Nakamurella multipartita DSM 44233.</title>
        <authorList>
            <consortium name="US DOE Joint Genome Institute (JGI-PGF)"/>
            <person name="Lucas S."/>
            <person name="Copeland A."/>
            <person name="Lapidus A."/>
            <person name="Glavina del Rio T."/>
            <person name="Dalin E."/>
            <person name="Tice H."/>
            <person name="Bruce D."/>
            <person name="Goodwin L."/>
            <person name="Pitluck S."/>
            <person name="Kyrpides N."/>
            <person name="Mavromatis K."/>
            <person name="Ivanova N."/>
            <person name="Ovchinnikova G."/>
            <person name="Sims D."/>
            <person name="Meincke L."/>
            <person name="Brettin T."/>
            <person name="Detter J.C."/>
            <person name="Han C."/>
            <person name="Larimer F."/>
            <person name="Land M."/>
            <person name="Hauser L."/>
            <person name="Markowitz V."/>
            <person name="Cheng J.-F."/>
            <person name="Hugenholtz P."/>
            <person name="Woyke T."/>
            <person name="Wu D."/>
            <person name="Klenk H.-P."/>
            <person name="Eisen J.A."/>
        </authorList>
    </citation>
    <scope>NUCLEOTIDE SEQUENCE [LARGE SCALE GENOMIC DNA]</scope>
    <source>
        <strain evidence="3">ATCC 700099 / DSM 44233 / CIP 104796 / JCM 9543 / NBRC 105858 / Y-104</strain>
    </source>
</reference>
<proteinExistence type="predicted"/>
<evidence type="ECO:0000313" key="2">
    <source>
        <dbReference type="EMBL" id="ACV80105.1"/>
    </source>
</evidence>
<dbReference type="KEGG" id="nml:Namu_3807"/>
<name>C8XGA3_NAKMY</name>
<evidence type="ECO:0000313" key="3">
    <source>
        <dbReference type="Proteomes" id="UP000002218"/>
    </source>
</evidence>
<sequence length="117" mass="12194">MSDSSSSAGSAPRERFEVVVEPDPGVAAQARTAQVSALDLDRLPDRDQVRLLVDADQLDRLRSQGLTVRVQRSVPVQPLDPALVATDDDVAGWLAARLGPPAGSSDDPTGPATPGGQ</sequence>
<dbReference type="InParanoid" id="C8XGA3"/>
<protein>
    <submittedName>
        <fullName evidence="2">Uncharacterized protein</fullName>
    </submittedName>
</protein>
<gene>
    <name evidence="2" type="ordered locus">Namu_3807</name>
</gene>
<dbReference type="STRING" id="479431.Namu_3807"/>
<dbReference type="Proteomes" id="UP000002218">
    <property type="component" value="Chromosome"/>
</dbReference>
<organism evidence="2 3">
    <name type="scientific">Nakamurella multipartita (strain ATCC 700099 / DSM 44233 / CIP 104796 / JCM 9543 / NBRC 105858 / Y-104)</name>
    <name type="common">Microsphaera multipartita</name>
    <dbReference type="NCBI Taxonomy" id="479431"/>
    <lineage>
        <taxon>Bacteria</taxon>
        <taxon>Bacillati</taxon>
        <taxon>Actinomycetota</taxon>
        <taxon>Actinomycetes</taxon>
        <taxon>Nakamurellales</taxon>
        <taxon>Nakamurellaceae</taxon>
        <taxon>Nakamurella</taxon>
    </lineage>
</organism>
<keyword evidence="3" id="KW-1185">Reference proteome</keyword>
<feature type="region of interest" description="Disordered" evidence="1">
    <location>
        <begin position="95"/>
        <end position="117"/>
    </location>
</feature>
<dbReference type="RefSeq" id="WP_015748932.1">
    <property type="nucleotide sequence ID" value="NC_013235.1"/>
</dbReference>
<reference evidence="2 3" key="2">
    <citation type="journal article" date="2010" name="Stand. Genomic Sci.">
        <title>Complete genome sequence of Nakamurella multipartita type strain (Y-104).</title>
        <authorList>
            <person name="Tice H."/>
            <person name="Mayilraj S."/>
            <person name="Sims D."/>
            <person name="Lapidus A."/>
            <person name="Nolan M."/>
            <person name="Lucas S."/>
            <person name="Glavina Del Rio T."/>
            <person name="Copeland A."/>
            <person name="Cheng J.F."/>
            <person name="Meincke L."/>
            <person name="Bruce D."/>
            <person name="Goodwin L."/>
            <person name="Pitluck S."/>
            <person name="Ivanova N."/>
            <person name="Mavromatis K."/>
            <person name="Ovchinnikova G."/>
            <person name="Pati A."/>
            <person name="Chen A."/>
            <person name="Palaniappan K."/>
            <person name="Land M."/>
            <person name="Hauser L."/>
            <person name="Chang Y.J."/>
            <person name="Jeffries C.D."/>
            <person name="Detter J.C."/>
            <person name="Brettin T."/>
            <person name="Rohde M."/>
            <person name="Goker M."/>
            <person name="Bristow J."/>
            <person name="Eisen J.A."/>
            <person name="Markowitz V."/>
            <person name="Hugenholtz P."/>
            <person name="Kyrpides N.C."/>
            <person name="Klenk H.P."/>
            <person name="Chen F."/>
        </authorList>
    </citation>
    <scope>NUCLEOTIDE SEQUENCE [LARGE SCALE GENOMIC DNA]</scope>
    <source>
        <strain evidence="3">ATCC 700099 / DSM 44233 / CIP 104796 / JCM 9543 / NBRC 105858 / Y-104</strain>
    </source>
</reference>